<dbReference type="InterPro" id="IPR024414">
    <property type="entry name" value="Uncharacterised_PrgI"/>
</dbReference>
<accession>A0A1F6VHF5</accession>
<dbReference type="Pfam" id="PF12666">
    <property type="entry name" value="PrgI"/>
    <property type="match status" value="1"/>
</dbReference>
<keyword evidence="1" id="KW-1133">Transmembrane helix</keyword>
<keyword evidence="1" id="KW-0812">Transmembrane</keyword>
<gene>
    <name evidence="2" type="ORF">A2824_00510</name>
</gene>
<evidence type="ECO:0000313" key="2">
    <source>
        <dbReference type="EMBL" id="OGI69052.1"/>
    </source>
</evidence>
<feature type="transmembrane region" description="Helical" evidence="1">
    <location>
        <begin position="40"/>
        <end position="63"/>
    </location>
</feature>
<dbReference type="EMBL" id="MFTT01000034">
    <property type="protein sequence ID" value="OGI69052.1"/>
    <property type="molecule type" value="Genomic_DNA"/>
</dbReference>
<evidence type="ECO:0000256" key="1">
    <source>
        <dbReference type="SAM" id="Phobius"/>
    </source>
</evidence>
<evidence type="ECO:0000313" key="3">
    <source>
        <dbReference type="Proteomes" id="UP000178059"/>
    </source>
</evidence>
<sequence length="138" mass="15122">MQFQTPQFIEVEDKLFGPFTFKQFIYLAGGAGLSFVVYKIAPLLVAIPIILAVVGLALALTFAKVNGRPFAHALENFFTYLMQNKMYLWKKTPAKEEKPAPTQVGAGAAPAPGVGMGLTGSKLKELSWSLDVLEMKKR</sequence>
<dbReference type="Proteomes" id="UP000178059">
    <property type="component" value="Unassembled WGS sequence"/>
</dbReference>
<name>A0A1F6VHF5_9BACT</name>
<protein>
    <recommendedName>
        <fullName evidence="4">PrgI family protein</fullName>
    </recommendedName>
</protein>
<dbReference type="STRING" id="1801743.A2824_00510"/>
<comment type="caution">
    <text evidence="2">The sequence shown here is derived from an EMBL/GenBank/DDBJ whole genome shotgun (WGS) entry which is preliminary data.</text>
</comment>
<dbReference type="AlphaFoldDB" id="A0A1F6VHF5"/>
<reference evidence="2 3" key="1">
    <citation type="journal article" date="2016" name="Nat. Commun.">
        <title>Thousands of microbial genomes shed light on interconnected biogeochemical processes in an aquifer system.</title>
        <authorList>
            <person name="Anantharaman K."/>
            <person name="Brown C.T."/>
            <person name="Hug L.A."/>
            <person name="Sharon I."/>
            <person name="Castelle C.J."/>
            <person name="Probst A.J."/>
            <person name="Thomas B.C."/>
            <person name="Singh A."/>
            <person name="Wilkins M.J."/>
            <person name="Karaoz U."/>
            <person name="Brodie E.L."/>
            <person name="Williams K.H."/>
            <person name="Hubbard S.S."/>
            <person name="Banfield J.F."/>
        </authorList>
    </citation>
    <scope>NUCLEOTIDE SEQUENCE [LARGE SCALE GENOMIC DNA]</scope>
</reference>
<organism evidence="2 3">
    <name type="scientific">Candidatus Nomurabacteria bacterium RIFCSPHIGHO2_01_FULL_42_16</name>
    <dbReference type="NCBI Taxonomy" id="1801743"/>
    <lineage>
        <taxon>Bacteria</taxon>
        <taxon>Candidatus Nomuraibacteriota</taxon>
    </lineage>
</organism>
<keyword evidence="1" id="KW-0472">Membrane</keyword>
<proteinExistence type="predicted"/>
<evidence type="ECO:0008006" key="4">
    <source>
        <dbReference type="Google" id="ProtNLM"/>
    </source>
</evidence>